<dbReference type="AlphaFoldDB" id="A0A1M7YNL6"/>
<gene>
    <name evidence="1" type="ORF">SAMN02745217_04613</name>
</gene>
<proteinExistence type="predicted"/>
<accession>A0A1M7YNL6</accession>
<evidence type="ECO:0000313" key="1">
    <source>
        <dbReference type="EMBL" id="SHO54158.1"/>
    </source>
</evidence>
<organism evidence="1 2">
    <name type="scientific">Anaerocolumna xylanovorans DSM 12503</name>
    <dbReference type="NCBI Taxonomy" id="1121345"/>
    <lineage>
        <taxon>Bacteria</taxon>
        <taxon>Bacillati</taxon>
        <taxon>Bacillota</taxon>
        <taxon>Clostridia</taxon>
        <taxon>Lachnospirales</taxon>
        <taxon>Lachnospiraceae</taxon>
        <taxon>Anaerocolumna</taxon>
    </lineage>
</organism>
<dbReference type="OrthoDB" id="1655031at2"/>
<evidence type="ECO:0000313" key="2">
    <source>
        <dbReference type="Proteomes" id="UP000184612"/>
    </source>
</evidence>
<dbReference type="Proteomes" id="UP000184612">
    <property type="component" value="Unassembled WGS sequence"/>
</dbReference>
<protein>
    <submittedName>
        <fullName evidence="1">Uncharacterized protein</fullName>
    </submittedName>
</protein>
<sequence>MMNYEEFKKVVAERILDYILTEGWSYKAEIRPVTKVNCTFDGLNLVPPTMLPPTISMDGLYEYYKKCNSLEVVLRKAAEIIKKGYEQMSDISFYPILDRVKNHIIMQLINTEQNKELLEHLPHRKMKDLSIIYRWLVDVDREGIASAMISYNLLKRLDMSEKQLFSLAKVNTLRLFPPVIRSMHEIVEDMFWNDEEKEEMIGMVTTESNQDKAMYVITNQRGLHGAILMAYDEVLQQVAEKMHSDFYILPSSVHELIAVSAHMCDPNELARMVYEVNQSQVALNERLSYQVYHYDKDLRKLSFATDTPYTRLDGTTAYRFFL</sequence>
<dbReference type="Pfam" id="PF18941">
    <property type="entry name" value="DUF5688"/>
    <property type="match status" value="1"/>
</dbReference>
<keyword evidence="2" id="KW-1185">Reference proteome</keyword>
<name>A0A1M7YNL6_9FIRM</name>
<dbReference type="STRING" id="1121345.SAMN02745217_04613"/>
<dbReference type="InterPro" id="IPR043743">
    <property type="entry name" value="DUF5688"/>
</dbReference>
<reference evidence="1 2" key="1">
    <citation type="submission" date="2016-12" db="EMBL/GenBank/DDBJ databases">
        <authorList>
            <person name="Song W.-J."/>
            <person name="Kurnit D.M."/>
        </authorList>
    </citation>
    <scope>NUCLEOTIDE SEQUENCE [LARGE SCALE GENOMIC DNA]</scope>
    <source>
        <strain evidence="1 2">DSM 12503</strain>
    </source>
</reference>
<dbReference type="RefSeq" id="WP_073591216.1">
    <property type="nucleotide sequence ID" value="NZ_FRFD01000018.1"/>
</dbReference>
<dbReference type="EMBL" id="FRFD01000018">
    <property type="protein sequence ID" value="SHO54158.1"/>
    <property type="molecule type" value="Genomic_DNA"/>
</dbReference>